<gene>
    <name evidence="3" type="ORF">JJB09_03935</name>
</gene>
<keyword evidence="4" id="KW-1185">Reference proteome</keyword>
<accession>A0A937CMP8</accession>
<evidence type="ECO:0000256" key="1">
    <source>
        <dbReference type="SAM" id="MobiDB-lite"/>
    </source>
</evidence>
<dbReference type="RefSeq" id="WP_201653421.1">
    <property type="nucleotide sequence ID" value="NZ_JAEQNC010000002.1"/>
</dbReference>
<dbReference type="AlphaFoldDB" id="A0A937CMP8"/>
<organism evidence="3 4">
    <name type="scientific">Rhizobium setariae</name>
    <dbReference type="NCBI Taxonomy" id="2801340"/>
    <lineage>
        <taxon>Bacteria</taxon>
        <taxon>Pseudomonadati</taxon>
        <taxon>Pseudomonadota</taxon>
        <taxon>Alphaproteobacteria</taxon>
        <taxon>Hyphomicrobiales</taxon>
        <taxon>Rhizobiaceae</taxon>
        <taxon>Rhizobium/Agrobacterium group</taxon>
        <taxon>Rhizobium</taxon>
    </lineage>
</organism>
<evidence type="ECO:0000313" key="4">
    <source>
        <dbReference type="Proteomes" id="UP000633219"/>
    </source>
</evidence>
<dbReference type="EMBL" id="JAEQNC010000002">
    <property type="protein sequence ID" value="MBL0371169.1"/>
    <property type="molecule type" value="Genomic_DNA"/>
</dbReference>
<feature type="region of interest" description="Disordered" evidence="1">
    <location>
        <begin position="38"/>
        <end position="92"/>
    </location>
</feature>
<evidence type="ECO:0000313" key="3">
    <source>
        <dbReference type="EMBL" id="MBL0371169.1"/>
    </source>
</evidence>
<comment type="caution">
    <text evidence="3">The sequence shown here is derived from an EMBL/GenBank/DDBJ whole genome shotgun (WGS) entry which is preliminary data.</text>
</comment>
<feature type="signal peptide" evidence="2">
    <location>
        <begin position="1"/>
        <end position="33"/>
    </location>
</feature>
<keyword evidence="2" id="KW-0732">Signal</keyword>
<feature type="chain" id="PRO_5038025581" description="Secreted protein" evidence="2">
    <location>
        <begin position="34"/>
        <end position="256"/>
    </location>
</feature>
<protein>
    <recommendedName>
        <fullName evidence="5">Secreted protein</fullName>
    </recommendedName>
</protein>
<sequence>MTGLRLPSSLRHALPTIAATLSLTLALSALPHAGYALTEPEKNQPVVNDKADSPDAQPDPDASEDELLEEQKQGIPMPDGLINKKNDKTVVPDDKADAPEIPTEFIHDLSKLPEPVKKLRVALVEAAASGDIERLRPLMGTGEEQTQISIGDAPEDPIAALKSLSGDPDGREIMAILLDILSTSAAHIDKGTANDQYVWPYFAEKSLDALTPPEQVELYRIVTASDVSDMKEFGSYNFYRIGISPDGKWKFFVAGD</sequence>
<evidence type="ECO:0000256" key="2">
    <source>
        <dbReference type="SAM" id="SignalP"/>
    </source>
</evidence>
<reference evidence="3" key="1">
    <citation type="submission" date="2021-01" db="EMBL/GenBank/DDBJ databases">
        <title>Rhizobium sp. strain KVB221 16S ribosomal RNA gene Genome sequencing and assembly.</title>
        <authorList>
            <person name="Kang M."/>
        </authorList>
    </citation>
    <scope>NUCLEOTIDE SEQUENCE</scope>
    <source>
        <strain evidence="3">KVB221</strain>
    </source>
</reference>
<evidence type="ECO:0008006" key="5">
    <source>
        <dbReference type="Google" id="ProtNLM"/>
    </source>
</evidence>
<proteinExistence type="predicted"/>
<name>A0A937CMP8_9HYPH</name>
<dbReference type="Proteomes" id="UP000633219">
    <property type="component" value="Unassembled WGS sequence"/>
</dbReference>
<feature type="compositionally biased region" description="Basic and acidic residues" evidence="1">
    <location>
        <begin position="82"/>
        <end position="92"/>
    </location>
</feature>